<evidence type="ECO:0000256" key="2">
    <source>
        <dbReference type="ARBA" id="ARBA00022692"/>
    </source>
</evidence>
<keyword evidence="7" id="KW-1185">Reference proteome</keyword>
<evidence type="ECO:0000256" key="3">
    <source>
        <dbReference type="ARBA" id="ARBA00022989"/>
    </source>
</evidence>
<gene>
    <name evidence="6" type="ORF">C447_11655</name>
</gene>
<sequence>MELVLLVILVAVSFAGGAVVTSVGPGGIFVVAALYGFTALPAAVVAGTSSVTFIGGSVLGAAGYVYSDDMDWGMALLIGIGGAVGTQLGVLLNGAVSRRSFGVLLGVLLGTVGATILLRERGDLDRLPTEALDVAPTSGAGVVVFGTIGLLVGAAGGLFGIGGAALVPPALVVVGVSMITALAVTQVAVVFIASASAVSYTLQGSVAVPLVFAIAAGYLLGALGGWRVAKRVDPDRLTTALGVLLIGSMPVLVYRSLLL</sequence>
<dbReference type="PANTHER" id="PTHR43701:SF2">
    <property type="entry name" value="MEMBRANE TRANSPORTER PROTEIN YJNA-RELATED"/>
    <property type="match status" value="1"/>
</dbReference>
<feature type="transmembrane region" description="Helical" evidence="5">
    <location>
        <begin position="72"/>
        <end position="94"/>
    </location>
</feature>
<dbReference type="PANTHER" id="PTHR43701">
    <property type="entry name" value="MEMBRANE TRANSPORTER PROTEIN MJ0441-RELATED"/>
    <property type="match status" value="1"/>
</dbReference>
<name>M0LZS5_9EURY</name>
<feature type="transmembrane region" description="Helical" evidence="5">
    <location>
        <begin position="138"/>
        <end position="159"/>
    </location>
</feature>
<organism evidence="6 7">
    <name type="scientific">Halococcus hamelinensis 100A6</name>
    <dbReference type="NCBI Taxonomy" id="1132509"/>
    <lineage>
        <taxon>Archaea</taxon>
        <taxon>Methanobacteriati</taxon>
        <taxon>Methanobacteriota</taxon>
        <taxon>Stenosarchaea group</taxon>
        <taxon>Halobacteria</taxon>
        <taxon>Halobacteriales</taxon>
        <taxon>Halococcaceae</taxon>
        <taxon>Halococcus</taxon>
    </lineage>
</organism>
<reference evidence="6 7" key="1">
    <citation type="journal article" date="2014" name="PLoS Genet.">
        <title>Phylogenetically driven sequencing of extremely halophilic archaea reveals strategies for static and dynamic osmo-response.</title>
        <authorList>
            <person name="Becker E.A."/>
            <person name="Seitzer P.M."/>
            <person name="Tritt A."/>
            <person name="Larsen D."/>
            <person name="Krusor M."/>
            <person name="Yao A.I."/>
            <person name="Wu D."/>
            <person name="Madern D."/>
            <person name="Eisen J.A."/>
            <person name="Darling A.E."/>
            <person name="Facciotti M.T."/>
        </authorList>
    </citation>
    <scope>NUCLEOTIDE SEQUENCE [LARGE SCALE GENOMIC DNA]</scope>
    <source>
        <strain evidence="6 7">100A6</strain>
    </source>
</reference>
<keyword evidence="4 5" id="KW-0472">Membrane</keyword>
<accession>M0LZS5</accession>
<dbReference type="RefSeq" id="WP_007694050.1">
    <property type="nucleotide sequence ID" value="NZ_AJRK01000436.1"/>
</dbReference>
<feature type="transmembrane region" description="Helical" evidence="5">
    <location>
        <begin position="171"/>
        <end position="194"/>
    </location>
</feature>
<dbReference type="AlphaFoldDB" id="M0LZS5"/>
<comment type="similarity">
    <text evidence="5">Belongs to the 4-toluene sulfonate uptake permease (TSUP) (TC 2.A.102) family.</text>
</comment>
<dbReference type="OrthoDB" id="214817at2157"/>
<evidence type="ECO:0000256" key="4">
    <source>
        <dbReference type="ARBA" id="ARBA00023136"/>
    </source>
</evidence>
<dbReference type="PATRIC" id="fig|1132509.6.peg.2649"/>
<evidence type="ECO:0000256" key="1">
    <source>
        <dbReference type="ARBA" id="ARBA00004141"/>
    </source>
</evidence>
<keyword evidence="2 5" id="KW-0812">Transmembrane</keyword>
<dbReference type="eggNOG" id="arCOG02050">
    <property type="taxonomic scope" value="Archaea"/>
</dbReference>
<feature type="transmembrane region" description="Helical" evidence="5">
    <location>
        <begin position="101"/>
        <end position="118"/>
    </location>
</feature>
<feature type="transmembrane region" description="Helical" evidence="5">
    <location>
        <begin position="206"/>
        <end position="226"/>
    </location>
</feature>
<keyword evidence="3 5" id="KW-1133">Transmembrane helix</keyword>
<dbReference type="Pfam" id="PF01925">
    <property type="entry name" value="TauE"/>
    <property type="match status" value="1"/>
</dbReference>
<evidence type="ECO:0000313" key="7">
    <source>
        <dbReference type="Proteomes" id="UP000011566"/>
    </source>
</evidence>
<feature type="transmembrane region" description="Helical" evidence="5">
    <location>
        <begin position="238"/>
        <end position="257"/>
    </location>
</feature>
<keyword evidence="5" id="KW-1003">Cell membrane</keyword>
<dbReference type="EMBL" id="AOMB01000033">
    <property type="protein sequence ID" value="EMA37625.1"/>
    <property type="molecule type" value="Genomic_DNA"/>
</dbReference>
<dbReference type="GO" id="GO:0005886">
    <property type="term" value="C:plasma membrane"/>
    <property type="evidence" value="ECO:0007669"/>
    <property type="project" value="UniProtKB-SubCell"/>
</dbReference>
<comment type="subcellular location">
    <subcellularLocation>
        <location evidence="5">Cell membrane</location>
        <topology evidence="5">Multi-pass membrane protein</topology>
    </subcellularLocation>
    <subcellularLocation>
        <location evidence="1">Membrane</location>
        <topology evidence="1">Multi-pass membrane protein</topology>
    </subcellularLocation>
</comment>
<comment type="caution">
    <text evidence="6">The sequence shown here is derived from an EMBL/GenBank/DDBJ whole genome shotgun (WGS) entry which is preliminary data.</text>
</comment>
<dbReference type="InterPro" id="IPR051598">
    <property type="entry name" value="TSUP/Inactive_protease-like"/>
</dbReference>
<feature type="transmembrane region" description="Helical" evidence="5">
    <location>
        <begin position="50"/>
        <end position="66"/>
    </location>
</feature>
<dbReference type="Proteomes" id="UP000011566">
    <property type="component" value="Unassembled WGS sequence"/>
</dbReference>
<protein>
    <recommendedName>
        <fullName evidence="5">Probable membrane transporter protein</fullName>
    </recommendedName>
</protein>
<evidence type="ECO:0000256" key="5">
    <source>
        <dbReference type="RuleBase" id="RU363041"/>
    </source>
</evidence>
<evidence type="ECO:0000313" key="6">
    <source>
        <dbReference type="EMBL" id="EMA37625.1"/>
    </source>
</evidence>
<proteinExistence type="inferred from homology"/>
<dbReference type="InterPro" id="IPR002781">
    <property type="entry name" value="TM_pro_TauE-like"/>
</dbReference>